<protein>
    <submittedName>
        <fullName evidence="1">Uncharacterized protein</fullName>
    </submittedName>
</protein>
<name>A0A820U2R8_9BILA</name>
<evidence type="ECO:0000313" key="2">
    <source>
        <dbReference type="Proteomes" id="UP000663873"/>
    </source>
</evidence>
<proteinExistence type="predicted"/>
<dbReference type="AlphaFoldDB" id="A0A820U2R8"/>
<evidence type="ECO:0000313" key="1">
    <source>
        <dbReference type="EMBL" id="CAF4478726.1"/>
    </source>
</evidence>
<dbReference type="EMBL" id="CAJOBP010005817">
    <property type="protein sequence ID" value="CAF4478726.1"/>
    <property type="molecule type" value="Genomic_DNA"/>
</dbReference>
<organism evidence="1 2">
    <name type="scientific">Rotaria socialis</name>
    <dbReference type="NCBI Taxonomy" id="392032"/>
    <lineage>
        <taxon>Eukaryota</taxon>
        <taxon>Metazoa</taxon>
        <taxon>Spiralia</taxon>
        <taxon>Gnathifera</taxon>
        <taxon>Rotifera</taxon>
        <taxon>Eurotatoria</taxon>
        <taxon>Bdelloidea</taxon>
        <taxon>Philodinida</taxon>
        <taxon>Philodinidae</taxon>
        <taxon>Rotaria</taxon>
    </lineage>
</organism>
<keyword evidence="2" id="KW-1185">Reference proteome</keyword>
<dbReference type="Proteomes" id="UP000663873">
    <property type="component" value="Unassembled WGS sequence"/>
</dbReference>
<gene>
    <name evidence="1" type="ORF">UJA718_LOCUS24758</name>
</gene>
<feature type="non-terminal residue" evidence="1">
    <location>
        <position position="1"/>
    </location>
</feature>
<accession>A0A820U2R8</accession>
<sequence length="181" mass="20738">PTGGGGSAARLTSLFMRHLTKLTIDVGQEWRIEYVEFLSKIIDLSLIDKTTFNPDLDLKFIHNTLNNIFILMGLVYNLSTLAIYPYSSHDGIINIEDISSIIPRHIKYLEVAIKHIHGMKVILDHHEYLWSLTLLAYSDQSIPWSEFIEELVSKKTISSIGNRIILYVFGLVKYNVNFNNI</sequence>
<reference evidence="1" key="1">
    <citation type="submission" date="2021-02" db="EMBL/GenBank/DDBJ databases">
        <authorList>
            <person name="Nowell W R."/>
        </authorList>
    </citation>
    <scope>NUCLEOTIDE SEQUENCE</scope>
</reference>
<comment type="caution">
    <text evidence="1">The sequence shown here is derived from an EMBL/GenBank/DDBJ whole genome shotgun (WGS) entry which is preliminary data.</text>
</comment>